<protein>
    <submittedName>
        <fullName evidence="3">Family 16 glycosylhydrolase</fullName>
    </submittedName>
</protein>
<sequence>MAEIIDRSQFTTVWTESFDKGTGMLSRVWGPGIDTSVPGQITVHSTPDNKDSGAMVPPTGASAGFGYGLYSFTLSLTQGDVPGPYALIWPGTDVWPGPELDVMEALKGGPLYSTVHWKGEGNTDKYTSYMLEGVDPKQVHTYSLDWAPGRLTGYVDGKAMWTTTANVPKDFANGGENLAPGVGMQTWWSAKDQYGSGYDNRMTVFDVSYAKPNANYTDGNMPAPGPTPIKQTIGSGADSLVLNIAQDAWKGSAQYTISVNGKQVGGTLTASALRSGDQDDIITVKGDFASGVNKLTVHFLNDAYGGSAATDRNLYLEGASLNGTAIPGASKSLLSNGPVDIGFTKPAAGPTPIKQTIGSGADSLVLNIAQDAWKGDAQYTISVNGKQVGGTLTASALRSGDQDDIITVKGNFAAGANKVTVNFLNDAYGGSAATDRNLYLEGASLNGTAIPGASKSLLSNGPVDIGFTKPFSQTIGSGADSLVLNIAQDAWKGDAQYTVSVNGKQVGGIFTAVSLRSGDQDDILTIRGDFGPGTHKATVKFLNDAYGGSPAADRNLYVEGITYNGKWVDHSMKALLSNGPADFIFA</sequence>
<evidence type="ECO:0000313" key="3">
    <source>
        <dbReference type="EMBL" id="MCB4823798.1"/>
    </source>
</evidence>
<comment type="caution">
    <text evidence="3">The sequence shown here is derived from an EMBL/GenBank/DDBJ whole genome shotgun (WGS) entry which is preliminary data.</text>
</comment>
<evidence type="ECO:0000256" key="1">
    <source>
        <dbReference type="ARBA" id="ARBA00006865"/>
    </source>
</evidence>
<dbReference type="EMBL" id="JAJAQI010000031">
    <property type="protein sequence ID" value="MCB4823798.1"/>
    <property type="molecule type" value="Genomic_DNA"/>
</dbReference>
<dbReference type="AlphaFoldDB" id="A0A9X1II39"/>
<dbReference type="Gene3D" id="2.60.60.40">
    <property type="match status" value="3"/>
</dbReference>
<dbReference type="InterPro" id="IPR031768">
    <property type="entry name" value="CBM60_xylan-bd"/>
</dbReference>
<evidence type="ECO:0000313" key="4">
    <source>
        <dbReference type="Proteomes" id="UP001139311"/>
    </source>
</evidence>
<reference evidence="3" key="1">
    <citation type="submission" date="2021-10" db="EMBL/GenBank/DDBJ databases">
        <title>Roseicella aerolatum sp. nov., isolated from aerosols of e-waste dismantling site.</title>
        <authorList>
            <person name="Qin T."/>
        </authorList>
    </citation>
    <scope>NUCLEOTIDE SEQUENCE</scope>
    <source>
        <strain evidence="3">GB24</strain>
    </source>
</reference>
<name>A0A9X1II39_9PROT</name>
<organism evidence="3 4">
    <name type="scientific">Roseicella aerolata</name>
    <dbReference type="NCBI Taxonomy" id="2883479"/>
    <lineage>
        <taxon>Bacteria</taxon>
        <taxon>Pseudomonadati</taxon>
        <taxon>Pseudomonadota</taxon>
        <taxon>Alphaproteobacteria</taxon>
        <taxon>Acetobacterales</taxon>
        <taxon>Roseomonadaceae</taxon>
        <taxon>Roseicella</taxon>
    </lineage>
</organism>
<dbReference type="InterPro" id="IPR000757">
    <property type="entry name" value="Beta-glucanase-like"/>
</dbReference>
<keyword evidence="4" id="KW-1185">Reference proteome</keyword>
<proteinExistence type="inferred from homology"/>
<dbReference type="PROSITE" id="PS51762">
    <property type="entry name" value="GH16_2"/>
    <property type="match status" value="1"/>
</dbReference>
<dbReference type="RefSeq" id="WP_226610934.1">
    <property type="nucleotide sequence ID" value="NZ_JAJAQI010000031.1"/>
</dbReference>
<comment type="similarity">
    <text evidence="1">Belongs to the glycosyl hydrolase 16 family.</text>
</comment>
<dbReference type="InterPro" id="IPR013320">
    <property type="entry name" value="ConA-like_dom_sf"/>
</dbReference>
<dbReference type="Pfam" id="PF16841">
    <property type="entry name" value="CBM60"/>
    <property type="match status" value="3"/>
</dbReference>
<dbReference type="GO" id="GO:0004553">
    <property type="term" value="F:hydrolase activity, hydrolyzing O-glycosyl compounds"/>
    <property type="evidence" value="ECO:0007669"/>
    <property type="project" value="InterPro"/>
</dbReference>
<feature type="domain" description="GH16" evidence="2">
    <location>
        <begin position="6"/>
        <end position="209"/>
    </location>
</feature>
<dbReference type="Gene3D" id="2.60.120.200">
    <property type="match status" value="1"/>
</dbReference>
<dbReference type="Pfam" id="PF00722">
    <property type="entry name" value="Glyco_hydro_16"/>
    <property type="match status" value="1"/>
</dbReference>
<evidence type="ECO:0000259" key="2">
    <source>
        <dbReference type="PROSITE" id="PS51762"/>
    </source>
</evidence>
<accession>A0A9X1II39</accession>
<gene>
    <name evidence="3" type="ORF">LHA35_18875</name>
</gene>
<dbReference type="GO" id="GO:0005975">
    <property type="term" value="P:carbohydrate metabolic process"/>
    <property type="evidence" value="ECO:0007669"/>
    <property type="project" value="InterPro"/>
</dbReference>
<dbReference type="Proteomes" id="UP001139311">
    <property type="component" value="Unassembled WGS sequence"/>
</dbReference>
<dbReference type="SUPFAM" id="SSF49899">
    <property type="entry name" value="Concanavalin A-like lectins/glucanases"/>
    <property type="match status" value="1"/>
</dbReference>